<organism evidence="1 2">
    <name type="scientific">Sclerotinia borealis (strain F-4128)</name>
    <dbReference type="NCBI Taxonomy" id="1432307"/>
    <lineage>
        <taxon>Eukaryota</taxon>
        <taxon>Fungi</taxon>
        <taxon>Dikarya</taxon>
        <taxon>Ascomycota</taxon>
        <taxon>Pezizomycotina</taxon>
        <taxon>Leotiomycetes</taxon>
        <taxon>Helotiales</taxon>
        <taxon>Sclerotiniaceae</taxon>
        <taxon>Sclerotinia</taxon>
    </lineage>
</organism>
<protein>
    <submittedName>
        <fullName evidence="1">Uncharacterized protein</fullName>
    </submittedName>
</protein>
<evidence type="ECO:0000313" key="1">
    <source>
        <dbReference type="EMBL" id="ESZ93169.1"/>
    </source>
</evidence>
<evidence type="ECO:0000313" key="2">
    <source>
        <dbReference type="Proteomes" id="UP000019487"/>
    </source>
</evidence>
<name>W9CEE5_SCLBF</name>
<dbReference type="HOGENOM" id="CLU_027741_0_0_1"/>
<dbReference type="AlphaFoldDB" id="W9CEE5"/>
<comment type="caution">
    <text evidence="1">The sequence shown here is derived from an EMBL/GenBank/DDBJ whole genome shotgun (WGS) entry which is preliminary data.</text>
</comment>
<reference evidence="1 2" key="1">
    <citation type="journal article" date="2014" name="Genome Announc.">
        <title>Draft genome sequence of Sclerotinia borealis, a psychrophilic plant pathogenic fungus.</title>
        <authorList>
            <person name="Mardanov A.V."/>
            <person name="Beletsky A.V."/>
            <person name="Kadnikov V.V."/>
            <person name="Ignatov A.N."/>
            <person name="Ravin N.V."/>
        </authorList>
    </citation>
    <scope>NUCLEOTIDE SEQUENCE [LARGE SCALE GENOMIC DNA]</scope>
    <source>
        <strain evidence="2">F-4157</strain>
    </source>
</reference>
<accession>W9CEE5</accession>
<sequence>MQDPGPDSQVKLCTSWLRSGRKRYVNKASENCLAYEKVIPIDPNARPGIPSRNSKNHLLNIPREIRDEINKYLLTNPILGKGSSVTMIAKPRQPSWIKVVTSPKYDLHPAVLRVCKQMYQEGLHILYERNVFFMDCTNWMYRGGAPKRLWKHKSNRVTDKFPVTNTLNVTPLTRYSKHQNVSPTDENWIWEGDQWFLEQPPLSRLVGPQASYVRQWKVIVRGGVWTSYHKFDRSALAQFYHAVCQRSGLSLSFFICQDKISRTGHGPTEHLDFDEIFFPLKVLRNVDKVEFWEAYASSEKVVGGGEISEEVPGYFNKIYRVANDSATALTSGSLAEKYTSLMKGSSPLVDPIHLMCDYLLAYAQTFERVAEFRKDMDVGTEWNKVFFKGTTNQYKQPYYASENLLRQAREAAFLNRTDHFRSLREQLLLHLEKQYQKINECFFVRLYDFIKTDKLFRGILWSGSFYKVAYGCHGRTLNLKTHQRVKPSLQKSVTESLILLEDCAASFTRSTTTTDLPSKLRIVYRLYGATQLYQALPREQLMRRVQDAYVSLDYTSFLQYFKEAVDDMYAQHSEIREARKKLFQWDTGRAVREIDINDGGFEAIIWDELEPVEWTNFERTVAGLEHHSESEDRRVAISKRKRPY</sequence>
<dbReference type="EMBL" id="AYSA01000337">
    <property type="protein sequence ID" value="ESZ93169.1"/>
    <property type="molecule type" value="Genomic_DNA"/>
</dbReference>
<keyword evidence="2" id="KW-1185">Reference proteome</keyword>
<dbReference type="Proteomes" id="UP000019487">
    <property type="component" value="Unassembled WGS sequence"/>
</dbReference>
<proteinExistence type="predicted"/>
<gene>
    <name evidence="1" type="ORF">SBOR_6448</name>
</gene>
<dbReference type="OrthoDB" id="62952at2759"/>